<dbReference type="STRING" id="106549.A0A540KZV7"/>
<dbReference type="InterPro" id="IPR032675">
    <property type="entry name" value="LRR_dom_sf"/>
</dbReference>
<protein>
    <recommendedName>
        <fullName evidence="1">R13L1/DRL21-like LRR repeat region domain-containing protein</fullName>
    </recommendedName>
</protein>
<evidence type="ECO:0000313" key="2">
    <source>
        <dbReference type="EMBL" id="TQD79609.1"/>
    </source>
</evidence>
<name>A0A540KZV7_MALBA</name>
<comment type="caution">
    <text evidence="2">The sequence shown here is derived from an EMBL/GenBank/DDBJ whole genome shotgun (WGS) entry which is preliminary data.</text>
</comment>
<reference evidence="2 3" key="1">
    <citation type="journal article" date="2019" name="G3 (Bethesda)">
        <title>Sequencing of a Wild Apple (Malus baccata) Genome Unravels the Differences Between Cultivated and Wild Apple Species Regarding Disease Resistance and Cold Tolerance.</title>
        <authorList>
            <person name="Chen X."/>
        </authorList>
    </citation>
    <scope>NUCLEOTIDE SEQUENCE [LARGE SCALE GENOMIC DNA]</scope>
    <source>
        <strain evidence="3">cv. Shandingzi</strain>
        <tissue evidence="2">Leaves</tissue>
    </source>
</reference>
<feature type="domain" description="R13L1/DRL21-like LRR repeat region" evidence="1">
    <location>
        <begin position="2"/>
        <end position="49"/>
    </location>
</feature>
<evidence type="ECO:0000259" key="1">
    <source>
        <dbReference type="Pfam" id="PF25019"/>
    </source>
</evidence>
<proteinExistence type="predicted"/>
<dbReference type="Proteomes" id="UP000315295">
    <property type="component" value="Unassembled WGS sequence"/>
</dbReference>
<keyword evidence="3" id="KW-1185">Reference proteome</keyword>
<dbReference type="InterPro" id="IPR056789">
    <property type="entry name" value="LRR_R13L1-DRL21"/>
</dbReference>
<organism evidence="2 3">
    <name type="scientific">Malus baccata</name>
    <name type="common">Siberian crab apple</name>
    <name type="synonym">Pyrus baccata</name>
    <dbReference type="NCBI Taxonomy" id="106549"/>
    <lineage>
        <taxon>Eukaryota</taxon>
        <taxon>Viridiplantae</taxon>
        <taxon>Streptophyta</taxon>
        <taxon>Embryophyta</taxon>
        <taxon>Tracheophyta</taxon>
        <taxon>Spermatophyta</taxon>
        <taxon>Magnoliopsida</taxon>
        <taxon>eudicotyledons</taxon>
        <taxon>Gunneridae</taxon>
        <taxon>Pentapetalae</taxon>
        <taxon>rosids</taxon>
        <taxon>fabids</taxon>
        <taxon>Rosales</taxon>
        <taxon>Rosaceae</taxon>
        <taxon>Amygdaloideae</taxon>
        <taxon>Maleae</taxon>
        <taxon>Malus</taxon>
    </lineage>
</organism>
<sequence>MGTKFASWMMSDSLLINLTEIKLIRCRECEALPPLGHLPSLQSVLIEDCPNLESFPISSCQSLEELKILGRPKLRFTSIHSLPSLRKLVIINCTTLEESENLQSTTSTTLQQQHGCIKYP</sequence>
<gene>
    <name evidence="2" type="ORF">C1H46_034834</name>
</gene>
<accession>A0A540KZV7</accession>
<dbReference type="SUPFAM" id="SSF52058">
    <property type="entry name" value="L domain-like"/>
    <property type="match status" value="1"/>
</dbReference>
<dbReference type="Pfam" id="PF25019">
    <property type="entry name" value="LRR_R13L1-DRL21"/>
    <property type="match status" value="1"/>
</dbReference>
<dbReference type="AlphaFoldDB" id="A0A540KZV7"/>
<evidence type="ECO:0000313" key="3">
    <source>
        <dbReference type="Proteomes" id="UP000315295"/>
    </source>
</evidence>
<dbReference type="EMBL" id="VIEB01000848">
    <property type="protein sequence ID" value="TQD79609.1"/>
    <property type="molecule type" value="Genomic_DNA"/>
</dbReference>
<dbReference type="Gene3D" id="3.80.10.10">
    <property type="entry name" value="Ribonuclease Inhibitor"/>
    <property type="match status" value="1"/>
</dbReference>